<dbReference type="EMBL" id="AP028127">
    <property type="protein sequence ID" value="BEH90066.1"/>
    <property type="molecule type" value="Genomic_DNA"/>
</dbReference>
<evidence type="ECO:0008006" key="4">
    <source>
        <dbReference type="Google" id="ProtNLM"/>
    </source>
</evidence>
<evidence type="ECO:0000313" key="3">
    <source>
        <dbReference type="Proteomes" id="UP001432099"/>
    </source>
</evidence>
<keyword evidence="1" id="KW-0812">Transmembrane</keyword>
<name>A0ABM8IFQ7_9FIRM</name>
<dbReference type="RefSeq" id="WP_338617759.1">
    <property type="nucleotide sequence ID" value="NZ_AP028127.1"/>
</dbReference>
<feature type="transmembrane region" description="Helical" evidence="1">
    <location>
        <begin position="6"/>
        <end position="25"/>
    </location>
</feature>
<evidence type="ECO:0000256" key="1">
    <source>
        <dbReference type="SAM" id="Phobius"/>
    </source>
</evidence>
<protein>
    <recommendedName>
        <fullName evidence="4">DUF3784 domain-containing protein</fullName>
    </recommendedName>
</protein>
<dbReference type="Proteomes" id="UP001432099">
    <property type="component" value="Chromosome"/>
</dbReference>
<keyword evidence="1" id="KW-0472">Membrane</keyword>
<accession>A0ABM8IFQ7</accession>
<keyword evidence="3" id="KW-1185">Reference proteome</keyword>
<feature type="transmembrane region" description="Helical" evidence="1">
    <location>
        <begin position="46"/>
        <end position="65"/>
    </location>
</feature>
<evidence type="ECO:0000313" key="2">
    <source>
        <dbReference type="EMBL" id="BEH90066.1"/>
    </source>
</evidence>
<keyword evidence="1" id="KW-1133">Transmembrane helix</keyword>
<reference evidence="2" key="1">
    <citation type="journal article" date="2024" name="Int. J. Syst. Evol. Microbiol.">
        <title>Turicibacter faecis sp. nov., isolated from faeces of heart failure mouse model.</title>
        <authorList>
            <person name="Imamura Y."/>
            <person name="Motooka D."/>
            <person name="Nakajima Y."/>
            <person name="Ito S."/>
            <person name="Kitakaze M."/>
            <person name="Iida T."/>
            <person name="Nakamura S."/>
        </authorList>
    </citation>
    <scope>NUCLEOTIDE SEQUENCE</scope>
    <source>
        <strain evidence="2">TC023</strain>
    </source>
</reference>
<organism evidence="2 3">
    <name type="scientific">Turicibacter faecis</name>
    <dbReference type="NCBI Taxonomy" id="2963365"/>
    <lineage>
        <taxon>Bacteria</taxon>
        <taxon>Bacillati</taxon>
        <taxon>Bacillota</taxon>
        <taxon>Erysipelotrichia</taxon>
        <taxon>Erysipelotrichales</taxon>
        <taxon>Turicibacteraceae</taxon>
        <taxon>Turicibacter</taxon>
    </lineage>
</organism>
<feature type="transmembrane region" description="Helical" evidence="1">
    <location>
        <begin position="77"/>
        <end position="95"/>
    </location>
</feature>
<gene>
    <name evidence="2" type="ORF">T23_01680</name>
</gene>
<sequence length="100" mass="11321">MTNEFVGNMIICCLLSLIIGGIGFLQYKSNILFNVNYSSNQKICKIIGLHVIFAAVVIFVSPFILEVLQDTHYLLKKAIPVTSMLIIILDMFIRIRKLES</sequence>
<proteinExistence type="predicted"/>